<name>A0ABW4SNL6_9ACTN</name>
<reference evidence="3" key="1">
    <citation type="journal article" date="2019" name="Int. J. Syst. Evol. Microbiol.">
        <title>The Global Catalogue of Microorganisms (GCM) 10K type strain sequencing project: providing services to taxonomists for standard genome sequencing and annotation.</title>
        <authorList>
            <consortium name="The Broad Institute Genomics Platform"/>
            <consortium name="The Broad Institute Genome Sequencing Center for Infectious Disease"/>
            <person name="Wu L."/>
            <person name="Ma J."/>
        </authorList>
    </citation>
    <scope>NUCLEOTIDE SEQUENCE [LARGE SCALE GENOMIC DNA]</scope>
    <source>
        <strain evidence="3">ICMP 6774ER</strain>
    </source>
</reference>
<dbReference type="EMBL" id="JBHUFV010000011">
    <property type="protein sequence ID" value="MFD1931158.1"/>
    <property type="molecule type" value="Genomic_DNA"/>
</dbReference>
<dbReference type="InterPro" id="IPR019546">
    <property type="entry name" value="TAT_signal_bac_arc"/>
</dbReference>
<proteinExistence type="predicted"/>
<dbReference type="PROSITE" id="PS51318">
    <property type="entry name" value="TAT"/>
    <property type="match status" value="1"/>
</dbReference>
<feature type="region of interest" description="Disordered" evidence="1">
    <location>
        <begin position="1"/>
        <end position="32"/>
    </location>
</feature>
<accession>A0ABW4SNL6</accession>
<evidence type="ECO:0000256" key="1">
    <source>
        <dbReference type="SAM" id="MobiDB-lite"/>
    </source>
</evidence>
<evidence type="ECO:0000313" key="3">
    <source>
        <dbReference type="Proteomes" id="UP001597368"/>
    </source>
</evidence>
<organism evidence="2 3">
    <name type="scientific">Nonomuraea mangrovi</name>
    <dbReference type="NCBI Taxonomy" id="2316207"/>
    <lineage>
        <taxon>Bacteria</taxon>
        <taxon>Bacillati</taxon>
        <taxon>Actinomycetota</taxon>
        <taxon>Actinomycetes</taxon>
        <taxon>Streptosporangiales</taxon>
        <taxon>Streptosporangiaceae</taxon>
        <taxon>Nonomuraea</taxon>
    </lineage>
</organism>
<dbReference type="InterPro" id="IPR006311">
    <property type="entry name" value="TAT_signal"/>
</dbReference>
<sequence length="172" mass="18628">MSHETNIDTDRYWADVPSVDDEPGDTKTRRGMLTSTAPSRRTVLKGVGVLGGALALNVLSVLPPFKTREANAAVGSEWLHCAGYNNWSGYDNNSKLCVGGTYSRSYCGADGWFKRSSGTCYNSYAVVACGTGSYGKKNAWRWTHSGTPYRCADGNVATCGGTYFYICSWSNP</sequence>
<dbReference type="NCBIfam" id="TIGR01409">
    <property type="entry name" value="TAT_signal_seq"/>
    <property type="match status" value="1"/>
</dbReference>
<comment type="caution">
    <text evidence="2">The sequence shown here is derived from an EMBL/GenBank/DDBJ whole genome shotgun (WGS) entry which is preliminary data.</text>
</comment>
<dbReference type="RefSeq" id="WP_379570257.1">
    <property type="nucleotide sequence ID" value="NZ_JBHUFV010000011.1"/>
</dbReference>
<evidence type="ECO:0000313" key="2">
    <source>
        <dbReference type="EMBL" id="MFD1931158.1"/>
    </source>
</evidence>
<keyword evidence="3" id="KW-1185">Reference proteome</keyword>
<gene>
    <name evidence="2" type="ORF">ACFSKW_06670</name>
</gene>
<protein>
    <submittedName>
        <fullName evidence="2">Twin-arginine translocation signal domain-containing protein</fullName>
    </submittedName>
</protein>
<dbReference type="Proteomes" id="UP001597368">
    <property type="component" value="Unassembled WGS sequence"/>
</dbReference>
<feature type="compositionally biased region" description="Basic and acidic residues" evidence="1">
    <location>
        <begin position="1"/>
        <end position="13"/>
    </location>
</feature>